<organism evidence="1">
    <name type="scientific">Cyanobacterium aponinum AL20115</name>
    <dbReference type="NCBI Taxonomy" id="3090662"/>
    <lineage>
        <taxon>Bacteria</taxon>
        <taxon>Bacillati</taxon>
        <taxon>Cyanobacteriota</taxon>
        <taxon>Cyanophyceae</taxon>
        <taxon>Oscillatoriophycideae</taxon>
        <taxon>Chroococcales</taxon>
        <taxon>Geminocystaceae</taxon>
        <taxon>Cyanobacterium</taxon>
    </lineage>
</organism>
<dbReference type="RefSeq" id="WP_320002268.1">
    <property type="nucleotide sequence ID" value="NZ_CP138348.1"/>
</dbReference>
<dbReference type="EMBL" id="CP138348">
    <property type="protein sequence ID" value="WPF90285.1"/>
    <property type="molecule type" value="Genomic_DNA"/>
</dbReference>
<accession>A0AAF0ZEI6</accession>
<proteinExistence type="predicted"/>
<gene>
    <name evidence="1" type="ORF">SAY89_08450</name>
</gene>
<protein>
    <submittedName>
        <fullName evidence="1">Uncharacterized protein</fullName>
    </submittedName>
</protein>
<dbReference type="AlphaFoldDB" id="A0AAF0ZEI6"/>
<evidence type="ECO:0000313" key="1">
    <source>
        <dbReference type="EMBL" id="WPF90285.1"/>
    </source>
</evidence>
<name>A0AAF0ZEI6_9CHRO</name>
<sequence>MISRNPQLSLEAQIQKEYPQAEINRYSQGLLSGYIVINKDALILPEFIGNHPTMKNK</sequence>
<reference evidence="1" key="1">
    <citation type="submission" date="2023-11" db="EMBL/GenBank/DDBJ databases">
        <title>Genome sequence of Cyanobacterium aponinum BCRC AL20115.</title>
        <authorList>
            <person name="Chang H.-Y."/>
            <person name="Lin K.-M."/>
            <person name="Hsueh H.-T."/>
            <person name="Chu H.-A."/>
            <person name="Kuo C.-H."/>
        </authorList>
    </citation>
    <scope>NUCLEOTIDE SEQUENCE</scope>
    <source>
        <strain evidence="1">AL20115</strain>
    </source>
</reference>